<evidence type="ECO:0000259" key="5">
    <source>
        <dbReference type="PROSITE" id="PS50011"/>
    </source>
</evidence>
<dbReference type="InterPro" id="IPR051681">
    <property type="entry name" value="Ser/Thr_Kinases-Pseudokinases"/>
</dbReference>
<accession>A0ABM0JUV2</accession>
<dbReference type="PANTHER" id="PTHR44329">
    <property type="entry name" value="SERINE/THREONINE-PROTEIN KINASE TNNI3K-RELATED"/>
    <property type="match status" value="1"/>
</dbReference>
<dbReference type="SMART" id="SM00220">
    <property type="entry name" value="S_TKc"/>
    <property type="match status" value="1"/>
</dbReference>
<dbReference type="InterPro" id="IPR011009">
    <property type="entry name" value="Kinase-like_dom_sf"/>
</dbReference>
<dbReference type="RefSeq" id="XP_005102046.1">
    <property type="nucleotide sequence ID" value="XM_005101989.3"/>
</dbReference>
<feature type="region of interest" description="Disordered" evidence="4">
    <location>
        <begin position="105"/>
        <end position="132"/>
    </location>
</feature>
<dbReference type="PROSITE" id="PS00107">
    <property type="entry name" value="PROTEIN_KINASE_ATP"/>
    <property type="match status" value="1"/>
</dbReference>
<feature type="region of interest" description="Disordered" evidence="4">
    <location>
        <begin position="170"/>
        <end position="319"/>
    </location>
</feature>
<dbReference type="InterPro" id="IPR017441">
    <property type="entry name" value="Protein_kinase_ATP_BS"/>
</dbReference>
<reference evidence="7" key="1">
    <citation type="submission" date="2025-08" db="UniProtKB">
        <authorList>
            <consortium name="RefSeq"/>
        </authorList>
    </citation>
    <scope>IDENTIFICATION</scope>
</reference>
<dbReference type="PROSITE" id="PS50011">
    <property type="entry name" value="PROTEIN_KINASE_DOM"/>
    <property type="match status" value="1"/>
</dbReference>
<evidence type="ECO:0000256" key="1">
    <source>
        <dbReference type="ARBA" id="ARBA00022741"/>
    </source>
</evidence>
<dbReference type="InterPro" id="IPR008271">
    <property type="entry name" value="Ser/Thr_kinase_AS"/>
</dbReference>
<dbReference type="GO" id="GO:0016301">
    <property type="term" value="F:kinase activity"/>
    <property type="evidence" value="ECO:0007669"/>
    <property type="project" value="UniProtKB-KW"/>
</dbReference>
<feature type="region of interest" description="Disordered" evidence="4">
    <location>
        <begin position="45"/>
        <end position="68"/>
    </location>
</feature>
<sequence>MPFYVDNAQNRSLGRVGLPHGAAVFSRSSGTVHNRFGSQGSSFASFTPSASGASSSFSPSSYSTNDSNRSFVNTYVDNPTNRRLDRVGLPHGTAVQSKISNIPAEPRFSVSAKENPGRSLQDGRRNDSNSSFVKTYVDNPTNRRLDRVGLPHGAAVQSKISNIPAEPRFSVSAKENPGRSFSSHTSVKTAWADEKPQKLYADNPRNERLGRAGKPLGSMPVKKKPSCDSPRMKSDSCDHASGANAASVNPPKVYVDNAQNRKLGRALKPLGSMPVTKTKADSSRQGNERRKVDEQVTPQVSYDYSSDQAEKSGESSGSVASRIYADNPFNRAHHRAGLPLGSRSISRDGTYQGSKYYVDNALNRKLNRVGELRGSRPVIEREKVYSDNPLNRKYDRVGKKWGTSGTEKDKAHQLYEFLKVNEDRNLPGPLEQFCDEEQEIASQVKSLVNREQQAIECVEGLVSDSNWSVRSRISTSLLEKFQGNIIRFEDLTIGKEIGQGGFGVVYMSTLDREVVAVKKLKVQQLTKRRMQQFENEVSLFCVLSNPNILQFIGACIEKPNLAIVMEYMDMSLFDALHIKQVDFPESTKLALMDHMTLGLMYLHNNDIAHCDLKTQNILLNNVPGQEVTVSSEPVVAKICDFGLSMMKSDTETTSTNVVTGAGSPRYAAPEVLREEKLSLEQLKKADMYSMGLLLFELSTEVIPFEDLNIPQLIRGKGHNGETPEFSLRLDIQLEYVIKDLWSFDPNSRPTSETLTKEVDNINSVYALEE</sequence>
<feature type="compositionally biased region" description="Basic and acidic residues" evidence="4">
    <location>
        <begin position="278"/>
        <end position="294"/>
    </location>
</feature>
<dbReference type="SUPFAM" id="SSF56112">
    <property type="entry name" value="Protein kinase-like (PK-like)"/>
    <property type="match status" value="1"/>
</dbReference>
<keyword evidence="1 3" id="KW-0547">Nucleotide-binding</keyword>
<organism evidence="6 7">
    <name type="scientific">Aplysia californica</name>
    <name type="common">California sea hare</name>
    <dbReference type="NCBI Taxonomy" id="6500"/>
    <lineage>
        <taxon>Eukaryota</taxon>
        <taxon>Metazoa</taxon>
        <taxon>Spiralia</taxon>
        <taxon>Lophotrochozoa</taxon>
        <taxon>Mollusca</taxon>
        <taxon>Gastropoda</taxon>
        <taxon>Heterobranchia</taxon>
        <taxon>Euthyneura</taxon>
        <taxon>Tectipleura</taxon>
        <taxon>Aplysiida</taxon>
        <taxon>Aplysioidea</taxon>
        <taxon>Aplysiidae</taxon>
        <taxon>Aplysia</taxon>
    </lineage>
</organism>
<dbReference type="GeneID" id="101854731"/>
<keyword evidence="7" id="KW-0808">Transferase</keyword>
<feature type="domain" description="Protein kinase" evidence="5">
    <location>
        <begin position="491"/>
        <end position="765"/>
    </location>
</feature>
<keyword evidence="6" id="KW-1185">Reference proteome</keyword>
<feature type="binding site" evidence="3">
    <location>
        <position position="519"/>
    </location>
    <ligand>
        <name>ATP</name>
        <dbReference type="ChEBI" id="CHEBI:30616"/>
    </ligand>
</feature>
<feature type="compositionally biased region" description="Low complexity" evidence="4">
    <location>
        <begin position="45"/>
        <end position="64"/>
    </location>
</feature>
<dbReference type="InterPro" id="IPR000719">
    <property type="entry name" value="Prot_kinase_dom"/>
</dbReference>
<dbReference type="Gene3D" id="3.30.200.20">
    <property type="entry name" value="Phosphorylase Kinase, domain 1"/>
    <property type="match status" value="1"/>
</dbReference>
<name>A0ABM0JUV2_APLCA</name>
<dbReference type="Proteomes" id="UP000694888">
    <property type="component" value="Unplaced"/>
</dbReference>
<dbReference type="Gene3D" id="1.10.510.10">
    <property type="entry name" value="Transferase(Phosphotransferase) domain 1"/>
    <property type="match status" value="1"/>
</dbReference>
<evidence type="ECO:0000256" key="4">
    <source>
        <dbReference type="SAM" id="MobiDB-lite"/>
    </source>
</evidence>
<evidence type="ECO:0000256" key="3">
    <source>
        <dbReference type="PROSITE-ProRule" id="PRU10141"/>
    </source>
</evidence>
<dbReference type="PROSITE" id="PS00108">
    <property type="entry name" value="PROTEIN_KINASE_ST"/>
    <property type="match status" value="1"/>
</dbReference>
<dbReference type="PANTHER" id="PTHR44329:SF298">
    <property type="entry name" value="MIXED LINEAGE KINASE DOMAIN-LIKE PROTEIN"/>
    <property type="match status" value="1"/>
</dbReference>
<dbReference type="Pfam" id="PF00069">
    <property type="entry name" value="Pkinase"/>
    <property type="match status" value="1"/>
</dbReference>
<evidence type="ECO:0000256" key="2">
    <source>
        <dbReference type="ARBA" id="ARBA00022840"/>
    </source>
</evidence>
<dbReference type="CDD" id="cd13999">
    <property type="entry name" value="STKc_MAP3K-like"/>
    <property type="match status" value="1"/>
</dbReference>
<feature type="compositionally biased region" description="Polar residues" evidence="4">
    <location>
        <begin position="179"/>
        <end position="188"/>
    </location>
</feature>
<proteinExistence type="predicted"/>
<evidence type="ECO:0000313" key="6">
    <source>
        <dbReference type="Proteomes" id="UP000694888"/>
    </source>
</evidence>
<feature type="compositionally biased region" description="Polar residues" evidence="4">
    <location>
        <begin position="296"/>
        <end position="307"/>
    </location>
</feature>
<gene>
    <name evidence="7" type="primary">LOC101854731</name>
</gene>
<protein>
    <submittedName>
        <fullName evidence="7">Serine/threonine-protein kinase STE20</fullName>
    </submittedName>
</protein>
<keyword evidence="2 3" id="KW-0067">ATP-binding</keyword>
<keyword evidence="7" id="KW-0418">Kinase</keyword>
<evidence type="ECO:0000313" key="7">
    <source>
        <dbReference type="RefSeq" id="XP_005102046.1"/>
    </source>
</evidence>